<evidence type="ECO:0000256" key="1">
    <source>
        <dbReference type="SAM" id="Coils"/>
    </source>
</evidence>
<protein>
    <submittedName>
        <fullName evidence="2">Uncharacterized protein</fullName>
    </submittedName>
</protein>
<dbReference type="RefSeq" id="WP_075672828.1">
    <property type="nucleotide sequence ID" value="NZ_CP045008.1"/>
</dbReference>
<feature type="coiled-coil region" evidence="1">
    <location>
        <begin position="92"/>
        <end position="122"/>
    </location>
</feature>
<dbReference type="Proteomes" id="UP000501338">
    <property type="component" value="Chromosome"/>
</dbReference>
<dbReference type="EMBL" id="JADSJR010000010">
    <property type="protein sequence ID" value="MBG2914534.1"/>
    <property type="molecule type" value="Genomic_DNA"/>
</dbReference>
<gene>
    <name evidence="3" type="ORF">GTH23_07160</name>
    <name evidence="2" type="ORF">I4901_09160</name>
</gene>
<proteinExistence type="predicted"/>
<evidence type="ECO:0000313" key="3">
    <source>
        <dbReference type="EMBL" id="QIF89829.1"/>
    </source>
</evidence>
<evidence type="ECO:0000313" key="2">
    <source>
        <dbReference type="EMBL" id="MBG2914534.1"/>
    </source>
</evidence>
<dbReference type="Proteomes" id="UP000612266">
    <property type="component" value="Unassembled WGS sequence"/>
</dbReference>
<reference evidence="3 4" key="1">
    <citation type="submission" date="2020-01" db="EMBL/GenBank/DDBJ databases">
        <title>The genomic epidemiology of tigecycline resistance gene tet(X) variants in a swine farm in China.</title>
        <authorList>
            <person name="Peng K."/>
            <person name="Li R."/>
        </authorList>
    </citation>
    <scope>NUCLEOTIDE SEQUENCE [LARGE SCALE GENOMIC DNA]</scope>
    <source>
        <strain evidence="3 4">ZF1</strain>
    </source>
</reference>
<dbReference type="AlphaFoldDB" id="A0A8I0WRF2"/>
<reference evidence="2" key="2">
    <citation type="submission" date="2020-11" db="EMBL/GenBank/DDBJ databases">
        <title>Enhanced detection system for hospital associated transmission using whole genome sequencing surveillance.</title>
        <authorList>
            <person name="Harrison L.H."/>
            <person name="Van Tyne D."/>
            <person name="Marsh J.W."/>
            <person name="Griffith M.P."/>
            <person name="Snyder D.J."/>
            <person name="Cooper V.S."/>
            <person name="Mustapha M."/>
        </authorList>
    </citation>
    <scope>NUCLEOTIDE SEQUENCE</scope>
    <source>
        <strain evidence="2">PR00070</strain>
    </source>
</reference>
<evidence type="ECO:0000313" key="5">
    <source>
        <dbReference type="Proteomes" id="UP000612266"/>
    </source>
</evidence>
<dbReference type="EMBL" id="CP047340">
    <property type="protein sequence ID" value="QIF89829.1"/>
    <property type="molecule type" value="Genomic_DNA"/>
</dbReference>
<sequence length="158" mass="18296">MNTIHLCVVGISGYEGPDFILGAFDNEDIAEKAKTTFIRDNQNEDNQVKILAEKDRWIEVKEVKLDSFSCDIPLSDFYYIVSRFSEGFGQIYRDIEAIFDNYENALVKLEQLEKEHDESDSSFPEYFAIEKLQANQINAKTVTQWLADDFFGDDNRLL</sequence>
<name>A0A8I0WRF2_9GAMM</name>
<accession>A0A8I0WRF2</accession>
<keyword evidence="4" id="KW-1185">Reference proteome</keyword>
<keyword evidence="1" id="KW-0175">Coiled coil</keyword>
<evidence type="ECO:0000313" key="4">
    <source>
        <dbReference type="Proteomes" id="UP000501338"/>
    </source>
</evidence>
<organism evidence="2 5">
    <name type="scientific">Proteus terrae subsp. cibarius</name>
    <dbReference type="NCBI Taxonomy" id="626774"/>
    <lineage>
        <taxon>Bacteria</taxon>
        <taxon>Pseudomonadati</taxon>
        <taxon>Pseudomonadota</taxon>
        <taxon>Gammaproteobacteria</taxon>
        <taxon>Enterobacterales</taxon>
        <taxon>Morganellaceae</taxon>
        <taxon>Proteus</taxon>
    </lineage>
</organism>